<feature type="domain" description="Isopenicillin N synthase-like Fe(2+) 2OG dioxygenase" evidence="5">
    <location>
        <begin position="204"/>
        <end position="273"/>
    </location>
</feature>
<dbReference type="InterPro" id="IPR026992">
    <property type="entry name" value="DIOX_N"/>
</dbReference>
<dbReference type="PANTHER" id="PTHR47991">
    <property type="entry name" value="OXOGLUTARATE/IRON-DEPENDENT DIOXYGENASE"/>
    <property type="match status" value="1"/>
</dbReference>
<evidence type="ECO:0000259" key="5">
    <source>
        <dbReference type="Pfam" id="PF03171"/>
    </source>
</evidence>
<dbReference type="Pfam" id="PF03171">
    <property type="entry name" value="2OG-FeII_Oxy"/>
    <property type="match status" value="1"/>
</dbReference>
<evidence type="ECO:0000256" key="1">
    <source>
        <dbReference type="ARBA" id="ARBA00022723"/>
    </source>
</evidence>
<gene>
    <name evidence="7" type="ORF">FNV43_RR24305</name>
</gene>
<feature type="region of interest" description="Disordered" evidence="4">
    <location>
        <begin position="1"/>
        <end position="21"/>
    </location>
</feature>
<feature type="domain" description="Non-haem dioxygenase N-terminal" evidence="6">
    <location>
        <begin position="47"/>
        <end position="157"/>
    </location>
</feature>
<keyword evidence="8" id="KW-1185">Reference proteome</keyword>
<evidence type="ECO:0000256" key="3">
    <source>
        <dbReference type="ARBA" id="ARBA00023004"/>
    </source>
</evidence>
<proteinExistence type="predicted"/>
<evidence type="ECO:0000313" key="8">
    <source>
        <dbReference type="Proteomes" id="UP000796880"/>
    </source>
</evidence>
<dbReference type="SUPFAM" id="SSF51197">
    <property type="entry name" value="Clavaminate synthase-like"/>
    <property type="match status" value="1"/>
</dbReference>
<evidence type="ECO:0008006" key="9">
    <source>
        <dbReference type="Google" id="ProtNLM"/>
    </source>
</evidence>
<reference evidence="7" key="1">
    <citation type="submission" date="2020-03" db="EMBL/GenBank/DDBJ databases">
        <title>A high-quality chromosome-level genome assembly of a woody plant with both climbing and erect habits, Rhamnella rubrinervis.</title>
        <authorList>
            <person name="Lu Z."/>
            <person name="Yang Y."/>
            <person name="Zhu X."/>
            <person name="Sun Y."/>
        </authorList>
    </citation>
    <scope>NUCLEOTIDE SEQUENCE</scope>
    <source>
        <strain evidence="7">BYM</strain>
        <tissue evidence="7">Leaf</tissue>
    </source>
</reference>
<accession>A0A8K0DS59</accession>
<keyword evidence="1" id="KW-0479">Metal-binding</keyword>
<evidence type="ECO:0000259" key="6">
    <source>
        <dbReference type="Pfam" id="PF14226"/>
    </source>
</evidence>
<evidence type="ECO:0000256" key="2">
    <source>
        <dbReference type="ARBA" id="ARBA00022896"/>
    </source>
</evidence>
<organism evidence="7 8">
    <name type="scientific">Rhamnella rubrinervis</name>
    <dbReference type="NCBI Taxonomy" id="2594499"/>
    <lineage>
        <taxon>Eukaryota</taxon>
        <taxon>Viridiplantae</taxon>
        <taxon>Streptophyta</taxon>
        <taxon>Embryophyta</taxon>
        <taxon>Tracheophyta</taxon>
        <taxon>Spermatophyta</taxon>
        <taxon>Magnoliopsida</taxon>
        <taxon>eudicotyledons</taxon>
        <taxon>Gunneridae</taxon>
        <taxon>Pentapetalae</taxon>
        <taxon>rosids</taxon>
        <taxon>fabids</taxon>
        <taxon>Rosales</taxon>
        <taxon>Rhamnaceae</taxon>
        <taxon>rhamnoid group</taxon>
        <taxon>Rhamneae</taxon>
        <taxon>Rhamnella</taxon>
    </lineage>
</organism>
<dbReference type="OrthoDB" id="627829at2759"/>
<dbReference type="AlphaFoldDB" id="A0A8K0DS59"/>
<feature type="compositionally biased region" description="Polar residues" evidence="4">
    <location>
        <begin position="1"/>
        <end position="17"/>
    </location>
</feature>
<evidence type="ECO:0000313" key="7">
    <source>
        <dbReference type="EMBL" id="KAF3433203.1"/>
    </source>
</evidence>
<name>A0A8K0DS59_9ROSA</name>
<dbReference type="Gene3D" id="2.60.120.330">
    <property type="entry name" value="B-lactam Antibiotic, Isopenicillin N Synthase, Chain"/>
    <property type="match status" value="1"/>
</dbReference>
<dbReference type="EMBL" id="VOIH02000011">
    <property type="protein sequence ID" value="KAF3433203.1"/>
    <property type="molecule type" value="Genomic_DNA"/>
</dbReference>
<dbReference type="GO" id="GO:0031418">
    <property type="term" value="F:L-ascorbic acid binding"/>
    <property type="evidence" value="ECO:0007669"/>
    <property type="project" value="UniProtKB-KW"/>
</dbReference>
<dbReference type="Proteomes" id="UP000796880">
    <property type="component" value="Unassembled WGS sequence"/>
</dbReference>
<sequence>MEEDSCNSSNAFSTGKSAQEKGLPCVPDCYQIPPSNHPSLCPEVANVPVVDLCGLRQGSEQRSIVVDDIRNSCRHLGFFQIVNHGICQSVLDGALSMAFEFFKMPAPEKMKYMSNDVHKPVRYGTSLKDGVNKVQFSRVFLKHYSHPLEDWIGSWPDNPPNYRENMGRYWAEVMKLGLKLFEATTEALGLGPTYLTTKMENGMQVMVINCDPPCPQPDITLGLPPHSDYSCFTILLQSSSGLQIMDTEDGRWRLVPDIRGALQVHVGDHLEVAMVYKSVFTLSLGSPLLACID</sequence>
<dbReference type="InterPro" id="IPR044861">
    <property type="entry name" value="IPNS-like_FE2OG_OXY"/>
</dbReference>
<protein>
    <recommendedName>
        <fullName evidence="9">Fe2OG dioxygenase domain-containing protein</fullName>
    </recommendedName>
</protein>
<keyword evidence="3" id="KW-0408">Iron</keyword>
<evidence type="ECO:0000256" key="4">
    <source>
        <dbReference type="SAM" id="MobiDB-lite"/>
    </source>
</evidence>
<dbReference type="InterPro" id="IPR050295">
    <property type="entry name" value="Plant_2OG-oxidoreductases"/>
</dbReference>
<dbReference type="InterPro" id="IPR027443">
    <property type="entry name" value="IPNS-like_sf"/>
</dbReference>
<comment type="caution">
    <text evidence="7">The sequence shown here is derived from an EMBL/GenBank/DDBJ whole genome shotgun (WGS) entry which is preliminary data.</text>
</comment>
<keyword evidence="2" id="KW-0847">Vitamin C</keyword>
<dbReference type="Pfam" id="PF14226">
    <property type="entry name" value="DIOX_N"/>
    <property type="match status" value="1"/>
</dbReference>
<dbReference type="GO" id="GO:0046872">
    <property type="term" value="F:metal ion binding"/>
    <property type="evidence" value="ECO:0007669"/>
    <property type="project" value="UniProtKB-KW"/>
</dbReference>